<dbReference type="PANTHER" id="PTHR30008:SF0">
    <property type="entry name" value="EXODEOXYRIBONUCLEASE 7 LARGE SUBUNIT"/>
    <property type="match status" value="1"/>
</dbReference>
<sequence>MPAQTTAESPWPVRVVALKIGEWVNRLGEIWVDGQIAQLTRRPGMPTQFLTLRDPDANISLSVTCPRGVLGDEVAEGSRVVVHARPDFWIERGTLSLRASEIRQVGLGQLLARLEQLRKLLAAEGLFAADRKRRLPFLPRTIGLITGRASAAERDVVENARRRLPGARFRIENVATQGPSAVTEVVEALQRLDADSAVDVIVIARGGGSIEDLLPFSNETLVRAVSAARTPVVSAIGHESDVPLLDHVADFAASTPTDAAKRIVPDLADELREVAGLRQRARDCVHRRLERERELMAGLPERMRHTVRARVGREQAETEQGRERIRRRLRGLLEAGGADLVHVRARVRALSPQATLDRGYAVVQLPDGTVLREASAASGTLRIRVARGEFEAVASAQ</sequence>
<dbReference type="Pfam" id="PF13742">
    <property type="entry name" value="tRNA_anti_2"/>
    <property type="match status" value="1"/>
</dbReference>
<comment type="similarity">
    <text evidence="5 6">Belongs to the XseA family.</text>
</comment>
<dbReference type="InterPro" id="IPR020579">
    <property type="entry name" value="Exonuc_VII_lsu_C"/>
</dbReference>
<keyword evidence="3 5" id="KW-0378">Hydrolase</keyword>
<protein>
    <recommendedName>
        <fullName evidence="5">Exodeoxyribonuclease 7 large subunit</fullName>
        <ecNumber evidence="5">3.1.11.6</ecNumber>
    </recommendedName>
    <alternativeName>
        <fullName evidence="5">Exodeoxyribonuclease VII large subunit</fullName>
        <shortName evidence="5">Exonuclease VII large subunit</shortName>
    </alternativeName>
</protein>
<gene>
    <name evidence="5 9" type="primary">xseA</name>
    <name evidence="9" type="ORF">M6B22_16105</name>
</gene>
<evidence type="ECO:0000256" key="6">
    <source>
        <dbReference type="RuleBase" id="RU004355"/>
    </source>
</evidence>
<evidence type="ECO:0000256" key="1">
    <source>
        <dbReference type="ARBA" id="ARBA00022490"/>
    </source>
</evidence>
<keyword evidence="4 5" id="KW-0269">Exonuclease</keyword>
<accession>A0ABY7JU19</accession>
<dbReference type="GO" id="GO:0008855">
    <property type="term" value="F:exodeoxyribonuclease VII activity"/>
    <property type="evidence" value="ECO:0007669"/>
    <property type="project" value="UniProtKB-EC"/>
</dbReference>
<dbReference type="Pfam" id="PF02601">
    <property type="entry name" value="Exonuc_VII_L"/>
    <property type="match status" value="1"/>
</dbReference>
<evidence type="ECO:0000256" key="5">
    <source>
        <dbReference type="HAMAP-Rule" id="MF_00378"/>
    </source>
</evidence>
<evidence type="ECO:0000259" key="7">
    <source>
        <dbReference type="Pfam" id="PF02601"/>
    </source>
</evidence>
<dbReference type="RefSeq" id="WP_269442576.1">
    <property type="nucleotide sequence ID" value="NZ_CP097463.1"/>
</dbReference>
<feature type="domain" description="OB-fold nucleic acid binding" evidence="8">
    <location>
        <begin position="13"/>
        <end position="103"/>
    </location>
</feature>
<dbReference type="NCBIfam" id="TIGR00237">
    <property type="entry name" value="xseA"/>
    <property type="match status" value="1"/>
</dbReference>
<comment type="subcellular location">
    <subcellularLocation>
        <location evidence="5 6">Cytoplasm</location>
    </subcellularLocation>
</comment>
<dbReference type="CDD" id="cd04489">
    <property type="entry name" value="ExoVII_LU_OBF"/>
    <property type="match status" value="1"/>
</dbReference>
<evidence type="ECO:0000256" key="3">
    <source>
        <dbReference type="ARBA" id="ARBA00022801"/>
    </source>
</evidence>
<dbReference type="Proteomes" id="UP001164693">
    <property type="component" value="Chromosome"/>
</dbReference>
<proteinExistence type="inferred from homology"/>
<dbReference type="InterPro" id="IPR003753">
    <property type="entry name" value="Exonuc_VII_L"/>
</dbReference>
<comment type="function">
    <text evidence="5">Bidirectionally degrades single-stranded DNA into large acid-insoluble oligonucleotides, which are then degraded further into small acid-soluble oligonucleotides.</text>
</comment>
<dbReference type="HAMAP" id="MF_00378">
    <property type="entry name" value="Exonuc_7_L"/>
    <property type="match status" value="1"/>
</dbReference>
<comment type="subunit">
    <text evidence="5">Heterooligomer composed of large and small subunits.</text>
</comment>
<feature type="domain" description="Exonuclease VII large subunit C-terminal" evidence="7">
    <location>
        <begin position="126"/>
        <end position="346"/>
    </location>
</feature>
<keyword evidence="2 5" id="KW-0540">Nuclease</keyword>
<dbReference type="PANTHER" id="PTHR30008">
    <property type="entry name" value="EXODEOXYRIBONUCLEASE 7 LARGE SUBUNIT"/>
    <property type="match status" value="1"/>
</dbReference>
<dbReference type="EMBL" id="CP097463">
    <property type="protein sequence ID" value="WAX56050.1"/>
    <property type="molecule type" value="Genomic_DNA"/>
</dbReference>
<organism evidence="9 10">
    <name type="scientific">Jatrophihabitans cynanchi</name>
    <dbReference type="NCBI Taxonomy" id="2944128"/>
    <lineage>
        <taxon>Bacteria</taxon>
        <taxon>Bacillati</taxon>
        <taxon>Actinomycetota</taxon>
        <taxon>Actinomycetes</taxon>
        <taxon>Jatrophihabitantales</taxon>
        <taxon>Jatrophihabitantaceae</taxon>
        <taxon>Jatrophihabitans</taxon>
    </lineage>
</organism>
<evidence type="ECO:0000313" key="10">
    <source>
        <dbReference type="Proteomes" id="UP001164693"/>
    </source>
</evidence>
<comment type="catalytic activity">
    <reaction evidence="5 6">
        <text>Exonucleolytic cleavage in either 5'- to 3'- or 3'- to 5'-direction to yield nucleoside 5'-phosphates.</text>
        <dbReference type="EC" id="3.1.11.6"/>
    </reaction>
</comment>
<dbReference type="InterPro" id="IPR025824">
    <property type="entry name" value="OB-fold_nuc-bd_dom"/>
</dbReference>
<keyword evidence="1 5" id="KW-0963">Cytoplasm</keyword>
<name>A0ABY7JU19_9ACTN</name>
<evidence type="ECO:0000256" key="4">
    <source>
        <dbReference type="ARBA" id="ARBA00022839"/>
    </source>
</evidence>
<reference evidence="9" key="1">
    <citation type="submission" date="2022-05" db="EMBL/GenBank/DDBJ databases">
        <title>Jatrophihabitans sp. SB3-54 whole genome sequence.</title>
        <authorList>
            <person name="Suh M.K."/>
            <person name="Eom M.K."/>
            <person name="Kim J.S."/>
            <person name="Kim H.S."/>
            <person name="Do H.E."/>
            <person name="Shin Y.K."/>
            <person name="Lee J.-S."/>
        </authorList>
    </citation>
    <scope>NUCLEOTIDE SEQUENCE</scope>
    <source>
        <strain evidence="9">SB3-54</strain>
    </source>
</reference>
<keyword evidence="10" id="KW-1185">Reference proteome</keyword>
<evidence type="ECO:0000259" key="8">
    <source>
        <dbReference type="Pfam" id="PF13742"/>
    </source>
</evidence>
<evidence type="ECO:0000256" key="2">
    <source>
        <dbReference type="ARBA" id="ARBA00022722"/>
    </source>
</evidence>
<dbReference type="EC" id="3.1.11.6" evidence="5"/>
<evidence type="ECO:0000313" key="9">
    <source>
        <dbReference type="EMBL" id="WAX56050.1"/>
    </source>
</evidence>